<dbReference type="Pfam" id="PF00005">
    <property type="entry name" value="ABC_tran"/>
    <property type="match status" value="1"/>
</dbReference>
<keyword evidence="1" id="KW-0547">Nucleotide-binding</keyword>
<sequence>MGKSGSGKTTVLNLIGLLERPNSGSIKLFGKDAPRVGSHRANLFRRNYISYLFQNFALIDGESIHANLEIPFAYSRKSLSEKNKLKREALSRVGLDASLNQKIFRLSGGEQQRVAIARILLKPSKLIIADEPTGSLDAENRDLVLRILQDLNKQGKTIIIATHDSAVSSVCGRVEFI</sequence>
<dbReference type="InterPro" id="IPR027417">
    <property type="entry name" value="P-loop_NTPase"/>
</dbReference>
<dbReference type="PROSITE" id="PS50893">
    <property type="entry name" value="ABC_TRANSPORTER_2"/>
    <property type="match status" value="1"/>
</dbReference>
<gene>
    <name evidence="4" type="ORF">ABC651_16785</name>
</gene>
<accession>A0ABV3NNG7</accession>
<dbReference type="GO" id="GO:0005524">
    <property type="term" value="F:ATP binding"/>
    <property type="evidence" value="ECO:0007669"/>
    <property type="project" value="UniProtKB-KW"/>
</dbReference>
<dbReference type="InterPro" id="IPR003439">
    <property type="entry name" value="ABC_transporter-like_ATP-bd"/>
</dbReference>
<protein>
    <submittedName>
        <fullName evidence="4">ATP-binding cassette domain-containing protein</fullName>
    </submittedName>
</protein>
<keyword evidence="5" id="KW-1185">Reference proteome</keyword>
<evidence type="ECO:0000313" key="5">
    <source>
        <dbReference type="Proteomes" id="UP001555176"/>
    </source>
</evidence>
<evidence type="ECO:0000259" key="3">
    <source>
        <dbReference type="PROSITE" id="PS50893"/>
    </source>
</evidence>
<name>A0ABV3NNG7_9BACI</name>
<dbReference type="PANTHER" id="PTHR42798:SF4">
    <property type="entry name" value="ABC TRANSPORTER DOMAIN-CONTAINING PROTEIN"/>
    <property type="match status" value="1"/>
</dbReference>
<feature type="domain" description="ABC transporter" evidence="3">
    <location>
        <begin position="1"/>
        <end position="177"/>
    </location>
</feature>
<evidence type="ECO:0000256" key="1">
    <source>
        <dbReference type="ARBA" id="ARBA00022741"/>
    </source>
</evidence>
<comment type="caution">
    <text evidence="4">The sequence shown here is derived from an EMBL/GenBank/DDBJ whole genome shotgun (WGS) entry which is preliminary data.</text>
</comment>
<keyword evidence="2 4" id="KW-0067">ATP-binding</keyword>
<dbReference type="SUPFAM" id="SSF52540">
    <property type="entry name" value="P-loop containing nucleoside triphosphate hydrolases"/>
    <property type="match status" value="1"/>
</dbReference>
<reference evidence="4 5" key="1">
    <citation type="submission" date="2024-04" db="EMBL/GenBank/DDBJ databases">
        <title>Bacterial genomes from commercial probiotics.</title>
        <authorList>
            <person name="Brady R."/>
            <person name="Call G.B."/>
            <person name="Chaston J.M."/>
        </authorList>
    </citation>
    <scope>NUCLEOTIDE SEQUENCE [LARGE SCALE GENOMIC DNA]</scope>
    <source>
        <strain evidence="5">gbc_m</strain>
    </source>
</reference>
<evidence type="ECO:0000256" key="2">
    <source>
        <dbReference type="ARBA" id="ARBA00022840"/>
    </source>
</evidence>
<organism evidence="4 5">
    <name type="scientific">Heyndrickxia faecalis</name>
    <dbReference type="NCBI Taxonomy" id="2824910"/>
    <lineage>
        <taxon>Bacteria</taxon>
        <taxon>Bacillati</taxon>
        <taxon>Bacillota</taxon>
        <taxon>Bacilli</taxon>
        <taxon>Bacillales</taxon>
        <taxon>Bacillaceae</taxon>
        <taxon>Heyndrickxia</taxon>
    </lineage>
</organism>
<dbReference type="PANTHER" id="PTHR42798">
    <property type="entry name" value="LIPOPROTEIN-RELEASING SYSTEM ATP-BINDING PROTEIN LOLD"/>
    <property type="match status" value="1"/>
</dbReference>
<dbReference type="Proteomes" id="UP001555176">
    <property type="component" value="Unassembled WGS sequence"/>
</dbReference>
<dbReference type="InterPro" id="IPR003593">
    <property type="entry name" value="AAA+_ATPase"/>
</dbReference>
<dbReference type="InterPro" id="IPR017871">
    <property type="entry name" value="ABC_transporter-like_CS"/>
</dbReference>
<dbReference type="EMBL" id="JBDGII010000095">
    <property type="protein sequence ID" value="MEW7080619.1"/>
    <property type="molecule type" value="Genomic_DNA"/>
</dbReference>
<dbReference type="RefSeq" id="WP_061466630.1">
    <property type="nucleotide sequence ID" value="NZ_JBBEWJ010000001.1"/>
</dbReference>
<dbReference type="SMART" id="SM00382">
    <property type="entry name" value="AAA"/>
    <property type="match status" value="1"/>
</dbReference>
<proteinExistence type="predicted"/>
<dbReference type="PROSITE" id="PS00211">
    <property type="entry name" value="ABC_TRANSPORTER_1"/>
    <property type="match status" value="1"/>
</dbReference>
<dbReference type="Gene3D" id="3.40.50.300">
    <property type="entry name" value="P-loop containing nucleotide triphosphate hydrolases"/>
    <property type="match status" value="1"/>
</dbReference>
<evidence type="ECO:0000313" key="4">
    <source>
        <dbReference type="EMBL" id="MEW7080619.1"/>
    </source>
</evidence>